<dbReference type="STRING" id="568069.A0A1J1HGY0"/>
<feature type="transmembrane region" description="Helical" evidence="1">
    <location>
        <begin position="50"/>
        <end position="70"/>
    </location>
</feature>
<organism evidence="2 3">
    <name type="scientific">Clunio marinus</name>
    <dbReference type="NCBI Taxonomy" id="568069"/>
    <lineage>
        <taxon>Eukaryota</taxon>
        <taxon>Metazoa</taxon>
        <taxon>Ecdysozoa</taxon>
        <taxon>Arthropoda</taxon>
        <taxon>Hexapoda</taxon>
        <taxon>Insecta</taxon>
        <taxon>Pterygota</taxon>
        <taxon>Neoptera</taxon>
        <taxon>Endopterygota</taxon>
        <taxon>Diptera</taxon>
        <taxon>Nematocera</taxon>
        <taxon>Chironomoidea</taxon>
        <taxon>Chironomidae</taxon>
        <taxon>Clunio</taxon>
    </lineage>
</organism>
<keyword evidence="1" id="KW-0472">Membrane</keyword>
<reference evidence="2 3" key="1">
    <citation type="submission" date="2015-04" db="EMBL/GenBank/DDBJ databases">
        <authorList>
            <person name="Syromyatnikov M.Y."/>
            <person name="Popov V.N."/>
        </authorList>
    </citation>
    <scope>NUCLEOTIDE SEQUENCE [LARGE SCALE GENOMIC DNA]</scope>
</reference>
<name>A0A1J1HGY0_9DIPT</name>
<protein>
    <submittedName>
        <fullName evidence="2">CLUMA_CG000504, isoform A</fullName>
    </submittedName>
</protein>
<dbReference type="EMBL" id="CVRI01000002">
    <property type="protein sequence ID" value="CRK86668.1"/>
    <property type="molecule type" value="Genomic_DNA"/>
</dbReference>
<proteinExistence type="predicted"/>
<dbReference type="Proteomes" id="UP000183832">
    <property type="component" value="Unassembled WGS sequence"/>
</dbReference>
<keyword evidence="1" id="KW-1133">Transmembrane helix</keyword>
<evidence type="ECO:0000313" key="2">
    <source>
        <dbReference type="EMBL" id="CRK86668.1"/>
    </source>
</evidence>
<keyword evidence="3" id="KW-1185">Reference proteome</keyword>
<evidence type="ECO:0000313" key="3">
    <source>
        <dbReference type="Proteomes" id="UP000183832"/>
    </source>
</evidence>
<evidence type="ECO:0000256" key="1">
    <source>
        <dbReference type="SAM" id="Phobius"/>
    </source>
</evidence>
<accession>A0A1J1HGY0</accession>
<keyword evidence="1" id="KW-0812">Transmembrane</keyword>
<dbReference type="AlphaFoldDB" id="A0A1J1HGY0"/>
<sequence>MTNLKKLRKVENLIKIISEPLAASIDFQLDHLTTLTLPAVVFIIGKFEHLSVIKLWLVLVTVASFLIGFIGKTSGYRHLKAHHEGDKLP</sequence>
<gene>
    <name evidence="2" type="ORF">CLUMA_CG000504</name>
</gene>